<dbReference type="KEGG" id="kbi:30212138"/>
<evidence type="ECO:0008006" key="4">
    <source>
        <dbReference type="Google" id="ProtNLM"/>
    </source>
</evidence>
<accession>A0A1B9FTJ2</accession>
<reference evidence="1" key="1">
    <citation type="submission" date="2013-07" db="EMBL/GenBank/DDBJ databases">
        <title>The Genome Sequence of Cryptococcus bestiolae CBS10118.</title>
        <authorList>
            <consortium name="The Broad Institute Genome Sequencing Platform"/>
            <person name="Cuomo C."/>
            <person name="Litvintseva A."/>
            <person name="Chen Y."/>
            <person name="Heitman J."/>
            <person name="Sun S."/>
            <person name="Springer D."/>
            <person name="Dromer F."/>
            <person name="Young S.K."/>
            <person name="Zeng Q."/>
            <person name="Gargeya S."/>
            <person name="Fitzgerald M."/>
            <person name="Abouelleil A."/>
            <person name="Alvarado L."/>
            <person name="Berlin A.M."/>
            <person name="Chapman S.B."/>
            <person name="Dewar J."/>
            <person name="Goldberg J."/>
            <person name="Griggs A."/>
            <person name="Gujja S."/>
            <person name="Hansen M."/>
            <person name="Howarth C."/>
            <person name="Imamovic A."/>
            <person name="Larimer J."/>
            <person name="McCowan C."/>
            <person name="Murphy C."/>
            <person name="Pearson M."/>
            <person name="Priest M."/>
            <person name="Roberts A."/>
            <person name="Saif S."/>
            <person name="Shea T."/>
            <person name="Sykes S."/>
            <person name="Wortman J."/>
            <person name="Nusbaum C."/>
            <person name="Birren B."/>
        </authorList>
    </citation>
    <scope>NUCLEOTIDE SEQUENCE [LARGE SCALE GENOMIC DNA]</scope>
    <source>
        <strain evidence="1">CBS 10118</strain>
    </source>
</reference>
<dbReference type="GO" id="GO:0016788">
    <property type="term" value="F:hydrolase activity, acting on ester bonds"/>
    <property type="evidence" value="ECO:0007669"/>
    <property type="project" value="InterPro"/>
</dbReference>
<dbReference type="EMBL" id="KI894025">
    <property type="protein sequence ID" value="OCF22097.1"/>
    <property type="molecule type" value="Genomic_DNA"/>
</dbReference>
<dbReference type="GeneID" id="30212138"/>
<name>A0A1B9FTJ2_9TREE</name>
<reference evidence="2" key="4">
    <citation type="submission" date="2024-02" db="EMBL/GenBank/DDBJ databases">
        <title>Comparative genomics of Cryptococcus and Kwoniella reveals pathogenesis evolution and contrasting modes of karyotype evolution via chromosome fusion or intercentromeric recombination.</title>
        <authorList>
            <person name="Coelho M.A."/>
            <person name="David-Palma M."/>
            <person name="Shea T."/>
            <person name="Bowers K."/>
            <person name="McGinley-Smith S."/>
            <person name="Mohammad A.W."/>
            <person name="Gnirke A."/>
            <person name="Yurkov A.M."/>
            <person name="Nowrousian M."/>
            <person name="Sun S."/>
            <person name="Cuomo C.A."/>
            <person name="Heitman J."/>
        </authorList>
    </citation>
    <scope>NUCLEOTIDE SEQUENCE</scope>
    <source>
        <strain evidence="2">CBS 10118</strain>
    </source>
</reference>
<reference evidence="1" key="3">
    <citation type="submission" date="2014-01" db="EMBL/GenBank/DDBJ databases">
        <title>Evolution of pathogenesis and genome organization in the Tremellales.</title>
        <authorList>
            <person name="Cuomo C."/>
            <person name="Litvintseva A."/>
            <person name="Heitman J."/>
            <person name="Chen Y."/>
            <person name="Sun S."/>
            <person name="Springer D."/>
            <person name="Dromer F."/>
            <person name="Young S."/>
            <person name="Zeng Q."/>
            <person name="Chapman S."/>
            <person name="Gujja S."/>
            <person name="Saif S."/>
            <person name="Birren B."/>
        </authorList>
    </citation>
    <scope>NUCLEOTIDE SEQUENCE</scope>
    <source>
        <strain evidence="1">CBS 10118</strain>
    </source>
</reference>
<dbReference type="Gene3D" id="3.40.50.1110">
    <property type="entry name" value="SGNH hydrolase"/>
    <property type="match status" value="1"/>
</dbReference>
<dbReference type="Proteomes" id="UP000092730">
    <property type="component" value="Chromosome 8"/>
</dbReference>
<organism evidence="1">
    <name type="scientific">Kwoniella bestiolae CBS 10118</name>
    <dbReference type="NCBI Taxonomy" id="1296100"/>
    <lineage>
        <taxon>Eukaryota</taxon>
        <taxon>Fungi</taxon>
        <taxon>Dikarya</taxon>
        <taxon>Basidiomycota</taxon>
        <taxon>Agaricomycotina</taxon>
        <taxon>Tremellomycetes</taxon>
        <taxon>Tremellales</taxon>
        <taxon>Cryptococcaceae</taxon>
        <taxon>Kwoniella</taxon>
    </lineage>
</organism>
<keyword evidence="3" id="KW-1185">Reference proteome</keyword>
<sequence>MIYDAAKGGNSTYDVKAQARQLERMLKEGEVEVDAKAVLVIWIGINDVVSGLNDPSLTFHEEMSTIDRILDGMYKVGFRHLVMIDVPPRRPNIVAASLMELLSSRISEWNDLLPSRIDRWLLQPNTTGRIFSSHHLFERILEDPTRYDFRQEDPTLPSGGIWVDGLHPTSEVHEVIATEFERFLKI</sequence>
<evidence type="ECO:0000313" key="2">
    <source>
        <dbReference type="EMBL" id="WVW86551.1"/>
    </source>
</evidence>
<dbReference type="RefSeq" id="XP_019043167.1">
    <property type="nucleotide sequence ID" value="XM_019194331.1"/>
</dbReference>
<dbReference type="SUPFAM" id="SSF52266">
    <property type="entry name" value="SGNH hydrolase"/>
    <property type="match status" value="1"/>
</dbReference>
<dbReference type="STRING" id="1296100.A0A1B9FTJ2"/>
<proteinExistence type="predicted"/>
<dbReference type="VEuPathDB" id="FungiDB:I302_07739"/>
<dbReference type="OrthoDB" id="1600564at2759"/>
<dbReference type="EMBL" id="CP144548">
    <property type="protein sequence ID" value="WVW86551.1"/>
    <property type="molecule type" value="Genomic_DNA"/>
</dbReference>
<dbReference type="Pfam" id="PF00657">
    <property type="entry name" value="Lipase_GDSL"/>
    <property type="match status" value="1"/>
</dbReference>
<protein>
    <recommendedName>
        <fullName evidence="4">SGNH hydrolase-type esterase domain-containing protein</fullName>
    </recommendedName>
</protein>
<dbReference type="InterPro" id="IPR036514">
    <property type="entry name" value="SGNH_hydro_sf"/>
</dbReference>
<gene>
    <name evidence="1" type="ORF">I302_07739</name>
    <name evidence="2" type="ORF">I302_108601</name>
</gene>
<dbReference type="InterPro" id="IPR001087">
    <property type="entry name" value="GDSL"/>
</dbReference>
<dbReference type="AlphaFoldDB" id="A0A1B9FTJ2"/>
<reference evidence="2" key="2">
    <citation type="submission" date="2013-07" db="EMBL/GenBank/DDBJ databases">
        <authorList>
            <consortium name="The Broad Institute Genome Sequencing Platform"/>
            <person name="Cuomo C."/>
            <person name="Litvintseva A."/>
            <person name="Chen Y."/>
            <person name="Heitman J."/>
            <person name="Sun S."/>
            <person name="Springer D."/>
            <person name="Dromer F."/>
            <person name="Young S.K."/>
            <person name="Zeng Q."/>
            <person name="Gargeya S."/>
            <person name="Fitzgerald M."/>
            <person name="Abouelleil A."/>
            <person name="Alvarado L."/>
            <person name="Berlin A.M."/>
            <person name="Chapman S.B."/>
            <person name="Dewar J."/>
            <person name="Goldberg J."/>
            <person name="Griggs A."/>
            <person name="Gujja S."/>
            <person name="Hansen M."/>
            <person name="Howarth C."/>
            <person name="Imamovic A."/>
            <person name="Larimer J."/>
            <person name="McCowan C."/>
            <person name="Murphy C."/>
            <person name="Pearson M."/>
            <person name="Priest M."/>
            <person name="Roberts A."/>
            <person name="Saif S."/>
            <person name="Shea T."/>
            <person name="Sykes S."/>
            <person name="Wortman J."/>
            <person name="Nusbaum C."/>
            <person name="Birren B."/>
        </authorList>
    </citation>
    <scope>NUCLEOTIDE SEQUENCE</scope>
    <source>
        <strain evidence="2">CBS 10118</strain>
    </source>
</reference>
<evidence type="ECO:0000313" key="1">
    <source>
        <dbReference type="EMBL" id="OCF22097.1"/>
    </source>
</evidence>
<evidence type="ECO:0000313" key="3">
    <source>
        <dbReference type="Proteomes" id="UP000092730"/>
    </source>
</evidence>